<dbReference type="AlphaFoldDB" id="A0A6N7EEU3"/>
<dbReference type="SUPFAM" id="SSF47413">
    <property type="entry name" value="lambda repressor-like DNA-binding domains"/>
    <property type="match status" value="1"/>
</dbReference>
<proteinExistence type="predicted"/>
<dbReference type="SMART" id="SM00530">
    <property type="entry name" value="HTH_XRE"/>
    <property type="match status" value="1"/>
</dbReference>
<dbReference type="PROSITE" id="PS50943">
    <property type="entry name" value="HTH_CROC1"/>
    <property type="match status" value="1"/>
</dbReference>
<sequence>MSSGARVSVGRAACPNIRTDRLVSRFRDTGPVSRYADMVKHGPVHTPADLGRIIRDARLEAEITQEEFADELGVSRQYISQLESGKSSLHVTRLFSCLRLLGVRLEARWGEA</sequence>
<dbReference type="Proteomes" id="UP000437709">
    <property type="component" value="Unassembled WGS sequence"/>
</dbReference>
<protein>
    <submittedName>
        <fullName evidence="2">Helix-turn-helix domain-containing protein</fullName>
    </submittedName>
</protein>
<gene>
    <name evidence="2" type="ORF">GB881_07775</name>
</gene>
<dbReference type="GO" id="GO:0003677">
    <property type="term" value="F:DNA binding"/>
    <property type="evidence" value="ECO:0007669"/>
    <property type="project" value="InterPro"/>
</dbReference>
<dbReference type="InterPro" id="IPR001387">
    <property type="entry name" value="Cro/C1-type_HTH"/>
</dbReference>
<dbReference type="OrthoDB" id="9803128at2"/>
<dbReference type="CDD" id="cd00093">
    <property type="entry name" value="HTH_XRE"/>
    <property type="match status" value="1"/>
</dbReference>
<name>A0A6N7EEU3_9MICO</name>
<organism evidence="2 3">
    <name type="scientific">Georgenia subflava</name>
    <dbReference type="NCBI Taxonomy" id="1622177"/>
    <lineage>
        <taxon>Bacteria</taxon>
        <taxon>Bacillati</taxon>
        <taxon>Actinomycetota</taxon>
        <taxon>Actinomycetes</taxon>
        <taxon>Micrococcales</taxon>
        <taxon>Bogoriellaceae</taxon>
        <taxon>Georgenia</taxon>
    </lineage>
</organism>
<evidence type="ECO:0000313" key="2">
    <source>
        <dbReference type="EMBL" id="MPV36952.1"/>
    </source>
</evidence>
<feature type="domain" description="HTH cro/C1-type" evidence="1">
    <location>
        <begin position="54"/>
        <end position="108"/>
    </location>
</feature>
<evidence type="ECO:0000313" key="3">
    <source>
        <dbReference type="Proteomes" id="UP000437709"/>
    </source>
</evidence>
<dbReference type="Pfam" id="PF01381">
    <property type="entry name" value="HTH_3"/>
    <property type="match status" value="1"/>
</dbReference>
<keyword evidence="3" id="KW-1185">Reference proteome</keyword>
<comment type="caution">
    <text evidence="2">The sequence shown here is derived from an EMBL/GenBank/DDBJ whole genome shotgun (WGS) entry which is preliminary data.</text>
</comment>
<reference evidence="2 3" key="1">
    <citation type="submission" date="2019-10" db="EMBL/GenBank/DDBJ databases">
        <title>Georgenia wutianyii sp. nov. and Georgenia yuyongxinii sp. nov. isolated from plateau pika (Ochotona curzoniae) in the Qinghai-Tibet plateau of China.</title>
        <authorList>
            <person name="Tian Z."/>
        </authorList>
    </citation>
    <scope>NUCLEOTIDE SEQUENCE [LARGE SCALE GENOMIC DNA]</scope>
    <source>
        <strain evidence="2 3">JCM 19765</strain>
    </source>
</reference>
<dbReference type="InterPro" id="IPR010982">
    <property type="entry name" value="Lambda_DNA-bd_dom_sf"/>
</dbReference>
<dbReference type="EMBL" id="WHPC01000022">
    <property type="protein sequence ID" value="MPV36952.1"/>
    <property type="molecule type" value="Genomic_DNA"/>
</dbReference>
<dbReference type="Gene3D" id="1.10.260.40">
    <property type="entry name" value="lambda repressor-like DNA-binding domains"/>
    <property type="match status" value="1"/>
</dbReference>
<evidence type="ECO:0000259" key="1">
    <source>
        <dbReference type="PROSITE" id="PS50943"/>
    </source>
</evidence>
<accession>A0A6N7EEU3</accession>